<dbReference type="PROSITE" id="PS00105">
    <property type="entry name" value="AA_TRANSFER_CLASS_1"/>
    <property type="match status" value="1"/>
</dbReference>
<accession>A0A0G4N4T4</accession>
<dbReference type="InterPro" id="IPR015421">
    <property type="entry name" value="PyrdxlP-dep_Trfase_major"/>
</dbReference>
<evidence type="ECO:0000256" key="2">
    <source>
        <dbReference type="ARBA" id="ARBA00022898"/>
    </source>
</evidence>
<proteinExistence type="inferred from homology"/>
<dbReference type="Gene3D" id="3.40.640.10">
    <property type="entry name" value="Type I PLP-dependent aspartate aminotransferase-like (Major domain)"/>
    <property type="match status" value="1"/>
</dbReference>
<evidence type="ECO:0000313" key="4">
    <source>
        <dbReference type="EMBL" id="CRK41310.1"/>
    </source>
</evidence>
<dbReference type="Proteomes" id="UP000044602">
    <property type="component" value="Unassembled WGS sequence"/>
</dbReference>
<dbReference type="GO" id="GO:0006520">
    <property type="term" value="P:amino acid metabolic process"/>
    <property type="evidence" value="ECO:0007669"/>
    <property type="project" value="TreeGrafter"/>
</dbReference>
<dbReference type="EMBL" id="CVQH01026971">
    <property type="protein sequence ID" value="CRK41310.1"/>
    <property type="molecule type" value="Genomic_DNA"/>
</dbReference>
<protein>
    <recommendedName>
        <fullName evidence="3">Aminotransferase class I/classII large domain-containing protein</fullName>
    </recommendedName>
</protein>
<dbReference type="CDD" id="cd00609">
    <property type="entry name" value="AAT_like"/>
    <property type="match status" value="1"/>
</dbReference>
<feature type="domain" description="Aminotransferase class I/classII large" evidence="3">
    <location>
        <begin position="132"/>
        <end position="470"/>
    </location>
</feature>
<dbReference type="Pfam" id="PF00155">
    <property type="entry name" value="Aminotran_1_2"/>
    <property type="match status" value="1"/>
</dbReference>
<dbReference type="PANTHER" id="PTHR43795:SF39">
    <property type="entry name" value="AMINOTRANSFERASE CLASS I_CLASSII DOMAIN-CONTAINING PROTEIN"/>
    <property type="match status" value="1"/>
</dbReference>
<dbReference type="AlphaFoldDB" id="A0A0G4N4T4"/>
<dbReference type="InterPro" id="IPR015422">
    <property type="entry name" value="PyrdxlP-dep_Trfase_small"/>
</dbReference>
<evidence type="ECO:0000259" key="3">
    <source>
        <dbReference type="Pfam" id="PF00155"/>
    </source>
</evidence>
<dbReference type="GO" id="GO:0030170">
    <property type="term" value="F:pyridoxal phosphate binding"/>
    <property type="evidence" value="ECO:0007669"/>
    <property type="project" value="InterPro"/>
</dbReference>
<gene>
    <name evidence="4" type="ORF">BN1708_001714</name>
</gene>
<dbReference type="InterPro" id="IPR004838">
    <property type="entry name" value="NHTrfase_class1_PyrdxlP-BS"/>
</dbReference>
<dbReference type="InterPro" id="IPR050478">
    <property type="entry name" value="Ethylene_sulfur-biosynth"/>
</dbReference>
<dbReference type="InterPro" id="IPR015424">
    <property type="entry name" value="PyrdxlP-dep_Trfase"/>
</dbReference>
<evidence type="ECO:0000256" key="1">
    <source>
        <dbReference type="ARBA" id="ARBA00007441"/>
    </source>
</evidence>
<keyword evidence="5" id="KW-1185">Reference proteome</keyword>
<dbReference type="STRING" id="100787.A0A0G4N4T4"/>
<dbReference type="PRINTS" id="PR00753">
    <property type="entry name" value="ACCSYNTHASE"/>
</dbReference>
<keyword evidence="2" id="KW-0663">Pyridoxal phosphate</keyword>
<sequence length="485" mass="52758">MLVDTLPRFVVSELVCEHIIACQLPLWPVSQPRAHSASSFKRVSLSLCSQGLDVKIMLSTRAATTLAQLDIPWRFTPAARDLFDAESNPEGIISLAKAENPLMYDDLVEFSSKVEFPPASFTYGSSSFGGPRLAAALATHVNETFNPFSPVLPSDIQIVNGATSLHSVLAFSLAEQGDAILAPRPVYGRFELDLGNAMGVKVAYADCASAEALEPSVVVLCEEALQKAKVGGINVKAVLVVNPSNPLGRCYPRETLVGLLEFCQRHQLHLISDEVYGLSVFGPGTGSSRGLHPFTSVLSIDLTDLIDPNLVHVEYGTSKDFAAAGLRLGALITKNRELQRSVQAVGRFHEPSGMSVAIGTAMFEDREWCRAFILNARARIGDAYKFVTGRLSEIGISYLEANAGYFVLIDLAPWLPPEGKVYDTTQQREFALAEKLVEGGVFLHPGEEHALEAGKFRLVYTQQRPVITEGLKRLDAVLKSVDWSV</sequence>
<name>A0A0G4N4T4_VERLO</name>
<dbReference type="GO" id="GO:0008483">
    <property type="term" value="F:transaminase activity"/>
    <property type="evidence" value="ECO:0007669"/>
    <property type="project" value="TreeGrafter"/>
</dbReference>
<dbReference type="Gene3D" id="3.90.1150.10">
    <property type="entry name" value="Aspartate Aminotransferase, domain 1"/>
    <property type="match status" value="1"/>
</dbReference>
<comment type="similarity">
    <text evidence="1">Belongs to the class-I pyridoxal-phosphate-dependent aminotransferase family.</text>
</comment>
<dbReference type="PANTHER" id="PTHR43795">
    <property type="entry name" value="BIFUNCTIONAL ASPARTATE AMINOTRANSFERASE AND GLUTAMATE/ASPARTATE-PREPHENATE AMINOTRANSFERASE-RELATED"/>
    <property type="match status" value="1"/>
</dbReference>
<dbReference type="InterPro" id="IPR004839">
    <property type="entry name" value="Aminotransferase_I/II_large"/>
</dbReference>
<evidence type="ECO:0000313" key="5">
    <source>
        <dbReference type="Proteomes" id="UP000044602"/>
    </source>
</evidence>
<dbReference type="SUPFAM" id="SSF53383">
    <property type="entry name" value="PLP-dependent transferases"/>
    <property type="match status" value="1"/>
</dbReference>
<organism evidence="4 5">
    <name type="scientific">Verticillium longisporum</name>
    <name type="common">Verticillium dahliae var. longisporum</name>
    <dbReference type="NCBI Taxonomy" id="100787"/>
    <lineage>
        <taxon>Eukaryota</taxon>
        <taxon>Fungi</taxon>
        <taxon>Dikarya</taxon>
        <taxon>Ascomycota</taxon>
        <taxon>Pezizomycotina</taxon>
        <taxon>Sordariomycetes</taxon>
        <taxon>Hypocreomycetidae</taxon>
        <taxon>Glomerellales</taxon>
        <taxon>Plectosphaerellaceae</taxon>
        <taxon>Verticillium</taxon>
    </lineage>
</organism>
<reference evidence="4 5" key="1">
    <citation type="submission" date="2015-05" db="EMBL/GenBank/DDBJ databases">
        <authorList>
            <person name="Wang D.B."/>
            <person name="Wang M."/>
        </authorList>
    </citation>
    <scope>NUCLEOTIDE SEQUENCE [LARGE SCALE GENOMIC DNA]</scope>
    <source>
        <strain evidence="4">VL1</strain>
    </source>
</reference>